<organism evidence="1 2">
    <name type="scientific">Strongyloides papillosus</name>
    <name type="common">Intestinal threadworm</name>
    <dbReference type="NCBI Taxonomy" id="174720"/>
    <lineage>
        <taxon>Eukaryota</taxon>
        <taxon>Metazoa</taxon>
        <taxon>Ecdysozoa</taxon>
        <taxon>Nematoda</taxon>
        <taxon>Chromadorea</taxon>
        <taxon>Rhabditida</taxon>
        <taxon>Tylenchina</taxon>
        <taxon>Panagrolaimomorpha</taxon>
        <taxon>Strongyloidoidea</taxon>
        <taxon>Strongyloididae</taxon>
        <taxon>Strongyloides</taxon>
    </lineage>
</organism>
<name>A0A0N5C6B8_STREA</name>
<sequence length="213" mass="24242">MSSSKNGNSNALNVQLDASKKLRNSKPTLPYLIKPKVKLIVSLMFVKVCLLYFCERKQICLYYDKKNIQNEVDLNNSKRIVFDTEQFLSLPGQDDMSKKSGDIVSDASESHLSSSNKKTVKDYAKTPVTLTSDNDGCGEFTEVPLKSKDKKKEPRKLLSEPNLDKLLARTKKYRSACLNFFRDPNNSKRVVYGKSENKMSPVKIINNRFEVET</sequence>
<keyword evidence="1" id="KW-1185">Reference proteome</keyword>
<reference evidence="2" key="1">
    <citation type="submission" date="2017-02" db="UniProtKB">
        <authorList>
            <consortium name="WormBaseParasite"/>
        </authorList>
    </citation>
    <scope>IDENTIFICATION</scope>
</reference>
<dbReference type="WBParaSite" id="SPAL_0001348900.1">
    <property type="protein sequence ID" value="SPAL_0001348900.1"/>
    <property type="gene ID" value="SPAL_0001348900"/>
</dbReference>
<evidence type="ECO:0000313" key="1">
    <source>
        <dbReference type="Proteomes" id="UP000046392"/>
    </source>
</evidence>
<protein>
    <submittedName>
        <fullName evidence="2">Uncharacterized protein</fullName>
    </submittedName>
</protein>
<dbReference type="AlphaFoldDB" id="A0A0N5C6B8"/>
<evidence type="ECO:0000313" key="2">
    <source>
        <dbReference type="WBParaSite" id="SPAL_0001348900.1"/>
    </source>
</evidence>
<accession>A0A0N5C6B8</accession>
<proteinExistence type="predicted"/>
<dbReference type="Proteomes" id="UP000046392">
    <property type="component" value="Unplaced"/>
</dbReference>